<dbReference type="AlphaFoldDB" id="A0A6U4I2T6"/>
<feature type="transmembrane region" description="Helical" evidence="6">
    <location>
        <begin position="169"/>
        <end position="193"/>
    </location>
</feature>
<feature type="chain" id="PRO_5036192138" description="Bicarbonate transporter-like transmembrane domain-containing protein" evidence="7">
    <location>
        <begin position="22"/>
        <end position="675"/>
    </location>
</feature>
<keyword evidence="2 6" id="KW-0812">Transmembrane</keyword>
<reference evidence="10" key="1">
    <citation type="submission" date="2021-01" db="EMBL/GenBank/DDBJ databases">
        <authorList>
            <person name="Corre E."/>
            <person name="Pelletier E."/>
            <person name="Niang G."/>
            <person name="Scheremetjew M."/>
            <person name="Finn R."/>
            <person name="Kale V."/>
            <person name="Holt S."/>
            <person name="Cochrane G."/>
            <person name="Meng A."/>
            <person name="Brown T."/>
            <person name="Cohen L."/>
        </authorList>
    </citation>
    <scope>NUCLEOTIDE SEQUENCE</scope>
    <source>
        <strain evidence="10">CCMP2877</strain>
    </source>
</reference>
<dbReference type="PANTHER" id="PTHR11453:SF127">
    <property type="entry name" value="SOLUTE CARRIER FAMILY 4 MEMBER 11"/>
    <property type="match status" value="1"/>
</dbReference>
<evidence type="ECO:0000313" key="10">
    <source>
        <dbReference type="EMBL" id="CAD9261809.1"/>
    </source>
</evidence>
<feature type="domain" description="Bicarbonate transporter-like transmembrane" evidence="8">
    <location>
        <begin position="532"/>
        <end position="673"/>
    </location>
</feature>
<evidence type="ECO:0000256" key="4">
    <source>
        <dbReference type="ARBA" id="ARBA00023136"/>
    </source>
</evidence>
<feature type="transmembrane region" description="Helical" evidence="6">
    <location>
        <begin position="253"/>
        <end position="276"/>
    </location>
</feature>
<feature type="transmembrane region" description="Helical" evidence="6">
    <location>
        <begin position="547"/>
        <end position="578"/>
    </location>
</feature>
<dbReference type="GO" id="GO:0005886">
    <property type="term" value="C:plasma membrane"/>
    <property type="evidence" value="ECO:0007669"/>
    <property type="project" value="TreeGrafter"/>
</dbReference>
<dbReference type="EMBL" id="HBGJ01031880">
    <property type="protein sequence ID" value="CAD9261800.1"/>
    <property type="molecule type" value="Transcribed_RNA"/>
</dbReference>
<evidence type="ECO:0000256" key="1">
    <source>
        <dbReference type="ARBA" id="ARBA00004141"/>
    </source>
</evidence>
<comment type="subcellular location">
    <subcellularLocation>
        <location evidence="1">Membrane</location>
        <topology evidence="1">Multi-pass membrane protein</topology>
    </subcellularLocation>
</comment>
<dbReference type="PRINTS" id="PR01231">
    <property type="entry name" value="HCO3TRNSPORT"/>
</dbReference>
<dbReference type="InterPro" id="IPR003020">
    <property type="entry name" value="HCO3_transpt_euk"/>
</dbReference>
<dbReference type="EMBL" id="HBGJ01031892">
    <property type="protein sequence ID" value="CAD9261809.1"/>
    <property type="molecule type" value="Transcribed_RNA"/>
</dbReference>
<keyword evidence="4 6" id="KW-0472">Membrane</keyword>
<feature type="domain" description="Bicarbonate transporter-like transmembrane" evidence="8">
    <location>
        <begin position="140"/>
        <end position="306"/>
    </location>
</feature>
<protein>
    <recommendedName>
        <fullName evidence="8">Bicarbonate transporter-like transmembrane domain-containing protein</fullName>
    </recommendedName>
</protein>
<evidence type="ECO:0000256" key="2">
    <source>
        <dbReference type="ARBA" id="ARBA00022692"/>
    </source>
</evidence>
<feature type="transmembrane region" description="Helical" evidence="6">
    <location>
        <begin position="223"/>
        <end position="241"/>
    </location>
</feature>
<dbReference type="GO" id="GO:0050801">
    <property type="term" value="P:monoatomic ion homeostasis"/>
    <property type="evidence" value="ECO:0007669"/>
    <property type="project" value="TreeGrafter"/>
</dbReference>
<keyword evidence="3 6" id="KW-1133">Transmembrane helix</keyword>
<feature type="signal peptide" evidence="7">
    <location>
        <begin position="1"/>
        <end position="21"/>
    </location>
</feature>
<feature type="transmembrane region" description="Helical" evidence="6">
    <location>
        <begin position="448"/>
        <end position="471"/>
    </location>
</feature>
<sequence>MGRAAAMVAALALGSVGSAAGLAPHPSRSLRLRPALRMGALERPGAEGMRPSLFAGLLARRGLLTKRLLGGIKQKGFHWSEASTAKEQVVLGEYLATLNEETAGNALVDDDKNSADGAGGDAGQEEASGSGSEKKRWGIRWFRGLRRDLDQRLPHYASDWRDGLSSKSLAAVLFLLPAVLMPAVAFGVIANLITGGAITVPGYIVGCGVAGMLYSVFSGQPMTFIGPTGLTLAFMVALHQFCQTFALPFMAMYSWVGVWTSALLFLLAAGGAPALIKHCTQFTDDVFNSLLALNFMYEASNTLWRSAAAAGANAAAPIMSLNLTMLTFALIRSATGIPQSPFGTRKLRKVVGDFGPALVIVAMTALCSLPAVSRLGVETMAGSIPSAVSGFSWSFITERLAGMAAVPLWAKFGCAVPAAFLTALFFLDQNISSRIVNSPRHKMKKGAAYNVDTAALSGITMLLSLTGLPWMCATTVQSLNHVSAMTDYAEKGEESEGDADGAGEGKIRETSVLMHHTEREGSLASASTRSANRRVAKSIVETRLTGFLIHAGVLSSVFALPLLGLIPVPVVAGIFFVLGRTVMSGNDFLYRIKELCKDSKFLESDAFVRQVGYKTTAKYTAIQVACLAGLWSVKSFNSTALFFPSVIGVLVLIRKFLLPRLFLREDLVVLDQPAA</sequence>
<evidence type="ECO:0000256" key="3">
    <source>
        <dbReference type="ARBA" id="ARBA00022989"/>
    </source>
</evidence>
<evidence type="ECO:0000256" key="5">
    <source>
        <dbReference type="SAM" id="MobiDB-lite"/>
    </source>
</evidence>
<feature type="transmembrane region" description="Helical" evidence="6">
    <location>
        <begin position="351"/>
        <end position="372"/>
    </location>
</feature>
<dbReference type="Gene3D" id="1.10.287.570">
    <property type="entry name" value="Helical hairpin bin"/>
    <property type="match status" value="1"/>
</dbReference>
<organism evidence="10">
    <name type="scientific">Phaeomonas parva</name>
    <dbReference type="NCBI Taxonomy" id="124430"/>
    <lineage>
        <taxon>Eukaryota</taxon>
        <taxon>Sar</taxon>
        <taxon>Stramenopiles</taxon>
        <taxon>Ochrophyta</taxon>
        <taxon>Pinguiophyceae</taxon>
        <taxon>Pinguiochrysidales</taxon>
        <taxon>Pinguiochrysidaceae</taxon>
        <taxon>Phaeomonas</taxon>
    </lineage>
</organism>
<keyword evidence="7" id="KW-0732">Signal</keyword>
<feature type="domain" description="Bicarbonate transporter-like transmembrane" evidence="8">
    <location>
        <begin position="315"/>
        <end position="493"/>
    </location>
</feature>
<evidence type="ECO:0000313" key="9">
    <source>
        <dbReference type="EMBL" id="CAD9261800.1"/>
    </source>
</evidence>
<feature type="transmembrane region" description="Helical" evidence="6">
    <location>
        <begin position="639"/>
        <end position="657"/>
    </location>
</feature>
<proteinExistence type="predicted"/>
<dbReference type="GO" id="GO:0006820">
    <property type="term" value="P:monoatomic anion transport"/>
    <property type="evidence" value="ECO:0007669"/>
    <property type="project" value="InterPro"/>
</dbReference>
<dbReference type="PANTHER" id="PTHR11453">
    <property type="entry name" value="ANION EXCHANGE PROTEIN"/>
    <property type="match status" value="1"/>
</dbReference>
<dbReference type="Pfam" id="PF00955">
    <property type="entry name" value="HCO3_cotransp"/>
    <property type="match status" value="3"/>
</dbReference>
<evidence type="ECO:0000259" key="8">
    <source>
        <dbReference type="Pfam" id="PF00955"/>
    </source>
</evidence>
<evidence type="ECO:0000256" key="7">
    <source>
        <dbReference type="SAM" id="SignalP"/>
    </source>
</evidence>
<dbReference type="GO" id="GO:0005452">
    <property type="term" value="F:solute:inorganic anion antiporter activity"/>
    <property type="evidence" value="ECO:0007669"/>
    <property type="project" value="InterPro"/>
</dbReference>
<evidence type="ECO:0000256" key="6">
    <source>
        <dbReference type="SAM" id="Phobius"/>
    </source>
</evidence>
<feature type="transmembrane region" description="Helical" evidence="6">
    <location>
        <begin position="200"/>
        <end position="217"/>
    </location>
</feature>
<accession>A0A6U4I2T6</accession>
<dbReference type="InterPro" id="IPR011531">
    <property type="entry name" value="HCO3_transpt-like_TM_dom"/>
</dbReference>
<feature type="transmembrane region" description="Helical" evidence="6">
    <location>
        <begin position="408"/>
        <end position="427"/>
    </location>
</feature>
<gene>
    <name evidence="9" type="ORF">PPAR1163_LOCUS20180</name>
    <name evidence="10" type="ORF">PPAR1163_LOCUS20189</name>
</gene>
<name>A0A6U4I2T6_9STRA</name>
<feature type="region of interest" description="Disordered" evidence="5">
    <location>
        <begin position="106"/>
        <end position="132"/>
    </location>
</feature>